<dbReference type="NCBIfam" id="TIGR00099">
    <property type="entry name" value="Cof-subfamily"/>
    <property type="match status" value="1"/>
</dbReference>
<comment type="caution">
    <text evidence="6">The sequence shown here is derived from an EMBL/GenBank/DDBJ whole genome shotgun (WGS) entry which is preliminary data.</text>
</comment>
<accession>D4F310</accession>
<dbReference type="AlphaFoldDB" id="D4F310"/>
<dbReference type="NCBIfam" id="TIGR01484">
    <property type="entry name" value="HAD-SF-IIB"/>
    <property type="match status" value="1"/>
</dbReference>
<dbReference type="SFLD" id="SFLDG01140">
    <property type="entry name" value="C2.B:_Phosphomannomutase_and_P"/>
    <property type="match status" value="1"/>
</dbReference>
<proteinExistence type="inferred from homology"/>
<evidence type="ECO:0000313" key="6">
    <source>
        <dbReference type="EMBL" id="EFE23845.1"/>
    </source>
</evidence>
<dbReference type="PROSITE" id="PS01229">
    <property type="entry name" value="COF_2"/>
    <property type="match status" value="1"/>
</dbReference>
<comment type="cofactor">
    <cofactor evidence="1">
        <name>Mg(2+)</name>
        <dbReference type="ChEBI" id="CHEBI:18420"/>
    </cofactor>
</comment>
<evidence type="ECO:0000256" key="1">
    <source>
        <dbReference type="ARBA" id="ARBA00001946"/>
    </source>
</evidence>
<dbReference type="SFLD" id="SFLDS00003">
    <property type="entry name" value="Haloacid_Dehalogenase"/>
    <property type="match status" value="1"/>
</dbReference>
<evidence type="ECO:0000313" key="7">
    <source>
        <dbReference type="Proteomes" id="UP000003692"/>
    </source>
</evidence>
<evidence type="ECO:0000256" key="5">
    <source>
        <dbReference type="ARBA" id="ARBA00034778"/>
    </source>
</evidence>
<keyword evidence="3" id="KW-0378">Hydrolase</keyword>
<dbReference type="GO" id="GO:0000287">
    <property type="term" value="F:magnesium ion binding"/>
    <property type="evidence" value="ECO:0007669"/>
    <property type="project" value="UniProtKB-ARBA"/>
</dbReference>
<name>D4F310_EDWTA</name>
<comment type="similarity">
    <text evidence="5">Belongs to the HAD-like hydrolase superfamily. Cof family.</text>
</comment>
<dbReference type="GO" id="GO:0016791">
    <property type="term" value="F:phosphatase activity"/>
    <property type="evidence" value="ECO:0007669"/>
    <property type="project" value="UniProtKB-ARBA"/>
</dbReference>
<dbReference type="InterPro" id="IPR023214">
    <property type="entry name" value="HAD_sf"/>
</dbReference>
<dbReference type="InterPro" id="IPR036412">
    <property type="entry name" value="HAD-like_sf"/>
</dbReference>
<dbReference type="SUPFAM" id="SSF56784">
    <property type="entry name" value="HAD-like"/>
    <property type="match status" value="1"/>
</dbReference>
<dbReference type="EMBL" id="ADGK01000051">
    <property type="protein sequence ID" value="EFE23845.1"/>
    <property type="molecule type" value="Genomic_DNA"/>
</dbReference>
<reference evidence="6 7" key="1">
    <citation type="submission" date="2010-02" db="EMBL/GenBank/DDBJ databases">
        <authorList>
            <person name="Weinstock G."/>
            <person name="Sodergren E."/>
            <person name="Clifton S."/>
            <person name="Fulton L."/>
            <person name="Fulton B."/>
            <person name="Courtney L."/>
            <person name="Fronick C."/>
            <person name="Harrison M."/>
            <person name="Strong C."/>
            <person name="Farmer C."/>
            <person name="Delahaunty K."/>
            <person name="Markovic C."/>
            <person name="Hall O."/>
            <person name="Minx P."/>
            <person name="Tomlinson C."/>
            <person name="Mitreva M."/>
            <person name="Nelson J."/>
            <person name="Hou S."/>
            <person name="Wollam A."/>
            <person name="Pepin K.H."/>
            <person name="Johnson M."/>
            <person name="Bhonagiri V."/>
            <person name="Zhang X."/>
            <person name="Suruliraj S."/>
            <person name="Warren W."/>
            <person name="Chinwalla A."/>
            <person name="Mardis E.R."/>
            <person name="Wilson R.K."/>
        </authorList>
    </citation>
    <scope>NUCLEOTIDE SEQUENCE [LARGE SCALE GENOMIC DNA]</scope>
    <source>
        <strain evidence="6 7">ATCC 23685</strain>
    </source>
</reference>
<dbReference type="Pfam" id="PF08282">
    <property type="entry name" value="Hydrolase_3"/>
    <property type="match status" value="1"/>
</dbReference>
<dbReference type="Gene3D" id="3.30.1240.10">
    <property type="match status" value="1"/>
</dbReference>
<dbReference type="CDD" id="cd07516">
    <property type="entry name" value="HAD_Pase"/>
    <property type="match status" value="1"/>
</dbReference>
<dbReference type="PANTHER" id="PTHR47267:SF2">
    <property type="entry name" value="HMP-PP PHOSPHATASE"/>
    <property type="match status" value="1"/>
</dbReference>
<keyword evidence="2" id="KW-0479">Metal-binding</keyword>
<dbReference type="PROSITE" id="PS01228">
    <property type="entry name" value="COF_1"/>
    <property type="match status" value="1"/>
</dbReference>
<dbReference type="PANTHER" id="PTHR47267">
    <property type="match status" value="1"/>
</dbReference>
<dbReference type="InterPro" id="IPR000150">
    <property type="entry name" value="Cof"/>
</dbReference>
<dbReference type="Gene3D" id="3.40.50.1000">
    <property type="entry name" value="HAD superfamily/HAD-like"/>
    <property type="match status" value="1"/>
</dbReference>
<organism evidence="6 7">
    <name type="scientific">Edwardsiella tarda ATCC 23685</name>
    <dbReference type="NCBI Taxonomy" id="500638"/>
    <lineage>
        <taxon>Bacteria</taxon>
        <taxon>Pseudomonadati</taxon>
        <taxon>Pseudomonadota</taxon>
        <taxon>Gammaproteobacteria</taxon>
        <taxon>Enterobacterales</taxon>
        <taxon>Hafniaceae</taxon>
        <taxon>Edwardsiella</taxon>
    </lineage>
</organism>
<dbReference type="Proteomes" id="UP000003692">
    <property type="component" value="Unassembled WGS sequence"/>
</dbReference>
<sequence>MQKGSQRGGSMRLAAFDMDGTLLMPDHRIGAETLEALRHLARRRVMLTFATGRHFLEVSRMTQRLGLHGHLITGNGTRVHDRNGKLLFRQDLAPDVVHELLHVTWSDSASVHLFRDDGWLTGHACPELLIPHQADGFAYRLVDVRQLPAYGISKICFIDHHQRLLTLQQRLRQHLGTAIDLCFSGRDSLEVVPPGSNKGNALAVLCDHVGVSLAECMAFGDAMNDREMLAMVGQGFIMGNALAQLRQALPHLRVIGDCQQQAVAQQLTFWLTRSTLTIPPNH</sequence>
<evidence type="ECO:0000256" key="4">
    <source>
        <dbReference type="ARBA" id="ARBA00022842"/>
    </source>
</evidence>
<evidence type="ECO:0000256" key="3">
    <source>
        <dbReference type="ARBA" id="ARBA00022801"/>
    </source>
</evidence>
<evidence type="ECO:0000256" key="2">
    <source>
        <dbReference type="ARBA" id="ARBA00022723"/>
    </source>
</evidence>
<keyword evidence="4" id="KW-0460">Magnesium</keyword>
<dbReference type="NCBIfam" id="NF011705">
    <property type="entry name" value="PRK15126.1"/>
    <property type="match status" value="1"/>
</dbReference>
<dbReference type="InterPro" id="IPR006379">
    <property type="entry name" value="HAD-SF_hydro_IIB"/>
</dbReference>
<gene>
    <name evidence="6" type="ORF">EDWATA_01111</name>
</gene>
<dbReference type="HOGENOM" id="CLU_044146_5_2_6"/>
<protein>
    <submittedName>
        <fullName evidence="6">Putative trehalose-phosphatase</fullName>
    </submittedName>
</protein>